<evidence type="ECO:0008006" key="11">
    <source>
        <dbReference type="Google" id="ProtNLM"/>
    </source>
</evidence>
<organism evidence="9 10">
    <name type="scientific">Chlorella vulgaris</name>
    <name type="common">Green alga</name>
    <dbReference type="NCBI Taxonomy" id="3077"/>
    <lineage>
        <taxon>Eukaryota</taxon>
        <taxon>Viridiplantae</taxon>
        <taxon>Chlorophyta</taxon>
        <taxon>core chlorophytes</taxon>
        <taxon>Trebouxiophyceae</taxon>
        <taxon>Chlorellales</taxon>
        <taxon>Chlorellaceae</taxon>
        <taxon>Chlorella clade</taxon>
        <taxon>Chlorella</taxon>
    </lineage>
</organism>
<evidence type="ECO:0000256" key="3">
    <source>
        <dbReference type="ARBA" id="ARBA00022989"/>
    </source>
</evidence>
<evidence type="ECO:0000313" key="9">
    <source>
        <dbReference type="EMBL" id="KAI3429737.1"/>
    </source>
</evidence>
<dbReference type="OrthoDB" id="2016799at2759"/>
<feature type="domain" description="Neurotransmitter-gated ion-channel transmembrane" evidence="8">
    <location>
        <begin position="299"/>
        <end position="478"/>
    </location>
</feature>
<feature type="transmembrane region" description="Helical" evidence="5">
    <location>
        <begin position="533"/>
        <end position="552"/>
    </location>
</feature>
<dbReference type="GO" id="GO:0005230">
    <property type="term" value="F:extracellular ligand-gated monoatomic ion channel activity"/>
    <property type="evidence" value="ECO:0007669"/>
    <property type="project" value="InterPro"/>
</dbReference>
<dbReference type="SUPFAM" id="SSF63712">
    <property type="entry name" value="Nicotinic receptor ligand binding domain-like"/>
    <property type="match status" value="1"/>
</dbReference>
<feature type="transmembrane region" description="Helical" evidence="5">
    <location>
        <begin position="357"/>
        <end position="379"/>
    </location>
</feature>
<feature type="signal peptide" evidence="6">
    <location>
        <begin position="1"/>
        <end position="22"/>
    </location>
</feature>
<keyword evidence="6" id="KW-0732">Signal</keyword>
<protein>
    <recommendedName>
        <fullName evidence="11">Ligand-gated ion channel</fullName>
    </recommendedName>
</protein>
<dbReference type="InterPro" id="IPR038050">
    <property type="entry name" value="Neuro_actylchol_rec"/>
</dbReference>
<dbReference type="Pfam" id="PF02931">
    <property type="entry name" value="Neur_chan_LBD"/>
    <property type="match status" value="1"/>
</dbReference>
<evidence type="ECO:0000259" key="7">
    <source>
        <dbReference type="Pfam" id="PF02931"/>
    </source>
</evidence>
<evidence type="ECO:0000256" key="1">
    <source>
        <dbReference type="ARBA" id="ARBA00004141"/>
    </source>
</evidence>
<keyword evidence="2 5" id="KW-0812">Transmembrane</keyword>
<feature type="chain" id="PRO_5038767593" description="Ligand-gated ion channel" evidence="6">
    <location>
        <begin position="23"/>
        <end position="562"/>
    </location>
</feature>
<evidence type="ECO:0000259" key="8">
    <source>
        <dbReference type="Pfam" id="PF02932"/>
    </source>
</evidence>
<dbReference type="PANTHER" id="PTHR18945">
    <property type="entry name" value="NEUROTRANSMITTER GATED ION CHANNEL"/>
    <property type="match status" value="1"/>
</dbReference>
<proteinExistence type="predicted"/>
<keyword evidence="3 5" id="KW-1133">Transmembrane helix</keyword>
<dbReference type="Pfam" id="PF02932">
    <property type="entry name" value="Neur_chan_memb"/>
    <property type="match status" value="1"/>
</dbReference>
<dbReference type="Gene3D" id="2.70.170.10">
    <property type="entry name" value="Neurotransmitter-gated ion-channel ligand-binding domain"/>
    <property type="match status" value="1"/>
</dbReference>
<feature type="domain" description="Neurotransmitter-gated ion-channel ligand-binding" evidence="7">
    <location>
        <begin position="37"/>
        <end position="165"/>
    </location>
</feature>
<reference evidence="9" key="2">
    <citation type="submission" date="2020-11" db="EMBL/GenBank/DDBJ databases">
        <authorList>
            <person name="Cecchin M."/>
            <person name="Marcolungo L."/>
            <person name="Rossato M."/>
            <person name="Girolomoni L."/>
            <person name="Cosentino E."/>
            <person name="Cuine S."/>
            <person name="Li-Beisson Y."/>
            <person name="Delledonne M."/>
            <person name="Ballottari M."/>
        </authorList>
    </citation>
    <scope>NUCLEOTIDE SEQUENCE</scope>
    <source>
        <strain evidence="9">211/11P</strain>
        <tissue evidence="9">Whole cell</tissue>
    </source>
</reference>
<feature type="transmembrane region" description="Helical" evidence="5">
    <location>
        <begin position="326"/>
        <end position="345"/>
    </location>
</feature>
<dbReference type="AlphaFoldDB" id="A0A9D4TMY6"/>
<evidence type="ECO:0000256" key="6">
    <source>
        <dbReference type="SAM" id="SignalP"/>
    </source>
</evidence>
<evidence type="ECO:0000256" key="2">
    <source>
        <dbReference type="ARBA" id="ARBA00022692"/>
    </source>
</evidence>
<dbReference type="Gene3D" id="1.20.58.390">
    <property type="entry name" value="Neurotransmitter-gated ion-channel transmembrane domain"/>
    <property type="match status" value="1"/>
</dbReference>
<comment type="subcellular location">
    <subcellularLocation>
        <location evidence="1">Membrane</location>
        <topology evidence="1">Multi-pass membrane protein</topology>
    </subcellularLocation>
</comment>
<evidence type="ECO:0000313" key="10">
    <source>
        <dbReference type="Proteomes" id="UP001055712"/>
    </source>
</evidence>
<evidence type="ECO:0000256" key="5">
    <source>
        <dbReference type="SAM" id="Phobius"/>
    </source>
</evidence>
<dbReference type="InterPro" id="IPR006201">
    <property type="entry name" value="Neur_channel"/>
</dbReference>
<dbReference type="GO" id="GO:0004888">
    <property type="term" value="F:transmembrane signaling receptor activity"/>
    <property type="evidence" value="ECO:0007669"/>
    <property type="project" value="InterPro"/>
</dbReference>
<dbReference type="InterPro" id="IPR036734">
    <property type="entry name" value="Neur_chan_lig-bd_sf"/>
</dbReference>
<reference evidence="9" key="1">
    <citation type="journal article" date="2019" name="Plant J.">
        <title>Chlorella vulgaris genome assembly and annotation reveals the molecular basis for metabolic acclimation to high light conditions.</title>
        <authorList>
            <person name="Cecchin M."/>
            <person name="Marcolungo L."/>
            <person name="Rossato M."/>
            <person name="Girolomoni L."/>
            <person name="Cosentino E."/>
            <person name="Cuine S."/>
            <person name="Li-Beisson Y."/>
            <person name="Delledonne M."/>
            <person name="Ballottari M."/>
        </authorList>
    </citation>
    <scope>NUCLEOTIDE SEQUENCE</scope>
    <source>
        <strain evidence="9">211/11P</strain>
    </source>
</reference>
<accession>A0A9D4TMY6</accession>
<gene>
    <name evidence="9" type="ORF">D9Q98_010052</name>
</gene>
<dbReference type="InterPro" id="IPR006029">
    <property type="entry name" value="Neurotrans-gated_channel_TM"/>
</dbReference>
<comment type="caution">
    <text evidence="9">The sequence shown here is derived from an EMBL/GenBank/DDBJ whole genome shotgun (WGS) entry which is preliminary data.</text>
</comment>
<evidence type="ECO:0000256" key="4">
    <source>
        <dbReference type="ARBA" id="ARBA00023136"/>
    </source>
</evidence>
<dbReference type="EMBL" id="SIDB01000008">
    <property type="protein sequence ID" value="KAI3429737.1"/>
    <property type="molecule type" value="Genomic_DNA"/>
</dbReference>
<dbReference type="InterPro" id="IPR036719">
    <property type="entry name" value="Neuro-gated_channel_TM_sf"/>
</dbReference>
<dbReference type="SUPFAM" id="SSF90112">
    <property type="entry name" value="Neurotransmitter-gated ion-channel transmembrane pore"/>
    <property type="match status" value="1"/>
</dbReference>
<name>A0A9D4TMY6_CHLVU</name>
<dbReference type="InterPro" id="IPR006202">
    <property type="entry name" value="Neur_chan_lig-bd"/>
</dbReference>
<feature type="transmembrane region" description="Helical" evidence="5">
    <location>
        <begin position="295"/>
        <end position="314"/>
    </location>
</feature>
<keyword evidence="4 5" id="KW-0472">Membrane</keyword>
<sequence>MRARALVVWCTALLIVARHGNAQMDSPLSGSGVPQLETTHVYVSVYLDRLINVDEDNYRWEAIHYFYLSWTDYTAWSLVSNQSIALLTDPSSECKFSCSNVAQNVLCCDNLYRPSFAFKNAYGFPQDREALYNLYPAEDGSVLWEVRVHGQYYQPMSFANFPFDSFDLGLALRFFDPTVLIDTTILLGQPHPGVVVMPSSGGKRIYTVGLGDDASSWAVVDVSISSLIVDMGQWFRDYSDVKSDPDDPMPLAPVNSNQTGGVVGEDGEPVNVYTGIPDQLLAVNLRVERFWRSSLINAVLPVVLVFTLGMIVFFTDERSLETRLEIVVTLFLALTAVQFVVVGRIPTSSYVVPTQQLVLTTYIYLFLLATESIVVYHIVCRHEKRLEANKRNEAWRRYCKLRTQGKLEGGNNPTLAASDSGFGGVSSAEEQLRGGCSDDEVVGLGSAAGSKQRHRSSFNCGPCFGSGPQPQAANGEHTAADFMPQVEQRKQPFKLFFRAPQQRSPPERSVTTFRQMTADEAFGQYVGHMVDNISAAILGVGYVIAAVLIFALQNGYIDLFAD</sequence>
<dbReference type="GO" id="GO:0016020">
    <property type="term" value="C:membrane"/>
    <property type="evidence" value="ECO:0007669"/>
    <property type="project" value="UniProtKB-SubCell"/>
</dbReference>
<keyword evidence="10" id="KW-1185">Reference proteome</keyword>
<dbReference type="Proteomes" id="UP001055712">
    <property type="component" value="Unassembled WGS sequence"/>
</dbReference>